<organism evidence="1 2">
    <name type="scientific">Vigna mungo</name>
    <name type="common">Black gram</name>
    <name type="synonym">Phaseolus mungo</name>
    <dbReference type="NCBI Taxonomy" id="3915"/>
    <lineage>
        <taxon>Eukaryota</taxon>
        <taxon>Viridiplantae</taxon>
        <taxon>Streptophyta</taxon>
        <taxon>Embryophyta</taxon>
        <taxon>Tracheophyta</taxon>
        <taxon>Spermatophyta</taxon>
        <taxon>Magnoliopsida</taxon>
        <taxon>eudicotyledons</taxon>
        <taxon>Gunneridae</taxon>
        <taxon>Pentapetalae</taxon>
        <taxon>rosids</taxon>
        <taxon>fabids</taxon>
        <taxon>Fabales</taxon>
        <taxon>Fabaceae</taxon>
        <taxon>Papilionoideae</taxon>
        <taxon>50 kb inversion clade</taxon>
        <taxon>NPAAA clade</taxon>
        <taxon>indigoferoid/millettioid clade</taxon>
        <taxon>Phaseoleae</taxon>
        <taxon>Vigna</taxon>
    </lineage>
</organism>
<evidence type="ECO:0000313" key="2">
    <source>
        <dbReference type="Proteomes" id="UP001374535"/>
    </source>
</evidence>
<name>A0AAQ3PAJ1_VIGMU</name>
<keyword evidence="2" id="KW-1185">Reference proteome</keyword>
<dbReference type="EMBL" id="CP144700">
    <property type="protein sequence ID" value="WVZ22958.1"/>
    <property type="molecule type" value="Genomic_DNA"/>
</dbReference>
<dbReference type="AlphaFoldDB" id="A0AAQ3PAJ1"/>
<evidence type="ECO:0000313" key="1">
    <source>
        <dbReference type="EMBL" id="WVZ22958.1"/>
    </source>
</evidence>
<protein>
    <submittedName>
        <fullName evidence="1">Uncharacterized protein</fullName>
    </submittedName>
</protein>
<dbReference type="Proteomes" id="UP001374535">
    <property type="component" value="Chromosome 1"/>
</dbReference>
<accession>A0AAQ3PAJ1</accession>
<proteinExistence type="predicted"/>
<gene>
    <name evidence="1" type="ORF">V8G54_001502</name>
</gene>
<sequence length="114" mass="13011">MCIPWCKGHSYDVPFQKISTPTCNTTPGINCSSDSTSGEWNKLINVINVCISSTWKHGTSSRESESVTFNLNPVLNGFLNAELFVWNIVIPSIISALRPFERWLILWRSWYKTK</sequence>
<reference evidence="1 2" key="1">
    <citation type="journal article" date="2023" name="Life. Sci Alliance">
        <title>Evolutionary insights into 3D genome organization and epigenetic landscape of Vigna mungo.</title>
        <authorList>
            <person name="Junaid A."/>
            <person name="Singh B."/>
            <person name="Bhatia S."/>
        </authorList>
    </citation>
    <scope>NUCLEOTIDE SEQUENCE [LARGE SCALE GENOMIC DNA]</scope>
    <source>
        <strain evidence="1">Urdbean</strain>
    </source>
</reference>